<dbReference type="EMBL" id="DF238840">
    <property type="protein sequence ID" value="GAF26192.1"/>
    <property type="molecule type" value="Genomic_DNA"/>
</dbReference>
<evidence type="ECO:0000313" key="1">
    <source>
        <dbReference type="EMBL" id="GAF26192.1"/>
    </source>
</evidence>
<dbReference type="Proteomes" id="UP000063718">
    <property type="component" value="Unassembled WGS sequence"/>
</dbReference>
<sequence length="477" mass="53562">MPVGFLQAIYDLGSLDTGEGLEPYLKFPLDNGGKVIRVFLAIKDLDAEVLEVQGVNKVDLADHKAESDMKLKYLYRDRVGANVTWGFTPLYKLGKPKGNKEKNREDWLGPDGNWQAHKGCHFNKLKNRVLQDYETSGTMAPGSVDVIMAGLEQWLDIILENLQAKESHIVVFGADQGGRFVYPGEIKAFIHYFETKLKQSLAGNTRGASKACAFCGRQASNLATLDSVFKFATMDKVNFLPGQDKKEEGNIFPLCQECLKKISAGRERVERTLTSTGVIPGLRVWIIPETVTINGGATIRPVVQRLEQLSVGDTLTSLGERTEGRYFTHLAREGGGLVFHFLFWERNNAQELVHLMVEDVPPERLAFLEKIWNQAMKAVMGKIEKGLNLDWAFASLYATLNRFAGKSDADKLVFRDFALKVIGKMLKGELLPEVTFKKIVTSRAARLVYENDNWDDVKKSLLYAQVWAEYMTLINRG</sequence>
<dbReference type="GO" id="GO:0004527">
    <property type="term" value="F:exonuclease activity"/>
    <property type="evidence" value="ECO:0007669"/>
    <property type="project" value="UniProtKB-KW"/>
</dbReference>
<dbReference type="AlphaFoldDB" id="A0A0S6UFN2"/>
<gene>
    <name evidence="1" type="ORF">MTY_1531</name>
</gene>
<keyword evidence="1" id="KW-0378">Hydrolase</keyword>
<organism evidence="1">
    <name type="scientific">Moorella thermoacetica Y72</name>
    <dbReference type="NCBI Taxonomy" id="1325331"/>
    <lineage>
        <taxon>Bacteria</taxon>
        <taxon>Bacillati</taxon>
        <taxon>Bacillota</taxon>
        <taxon>Clostridia</taxon>
        <taxon>Neomoorellales</taxon>
        <taxon>Neomoorellaceae</taxon>
        <taxon>Neomoorella</taxon>
    </lineage>
</organism>
<reference evidence="1" key="1">
    <citation type="journal article" date="2014" name="Gene">
        <title>Genome-guided analysis of transformation efficiency and carbon dioxide assimilation by Moorella thermoacetica Y72.</title>
        <authorList>
            <person name="Tsukahara K."/>
            <person name="Kita A."/>
            <person name="Nakashimada Y."/>
            <person name="Hoshino T."/>
            <person name="Murakami K."/>
        </authorList>
    </citation>
    <scope>NUCLEOTIDE SEQUENCE [LARGE SCALE GENOMIC DNA]</scope>
    <source>
        <strain evidence="1">Y72</strain>
    </source>
</reference>
<dbReference type="InterPro" id="IPR013389">
    <property type="entry name" value="CRISPR-assoc_prot_Cas8b"/>
</dbReference>
<name>A0A0S6UFN2_NEOTH</name>
<keyword evidence="1" id="KW-0269">Exonuclease</keyword>
<proteinExistence type="predicted"/>
<protein>
    <submittedName>
        <fullName evidence="1">Single-stranded DNA-specific exonuclease</fullName>
    </submittedName>
</protein>
<keyword evidence="1" id="KW-0540">Nuclease</keyword>
<dbReference type="Pfam" id="PF09484">
    <property type="entry name" value="Cas_TM1802"/>
    <property type="match status" value="1"/>
</dbReference>
<accession>A0A0S6UFN2</accession>